<protein>
    <submittedName>
        <fullName evidence="2">GNAT family N-acetyltransferase</fullName>
    </submittedName>
</protein>
<evidence type="ECO:0000259" key="1">
    <source>
        <dbReference type="Pfam" id="PF13302"/>
    </source>
</evidence>
<proteinExistence type="predicted"/>
<evidence type="ECO:0000313" key="3">
    <source>
        <dbReference type="Proteomes" id="UP000215596"/>
    </source>
</evidence>
<dbReference type="PANTHER" id="PTHR39173:SF1">
    <property type="entry name" value="ACETYLTRANSFERASE"/>
    <property type="match status" value="1"/>
</dbReference>
<dbReference type="SUPFAM" id="SSF55729">
    <property type="entry name" value="Acyl-CoA N-acyltransferases (Nat)"/>
    <property type="match status" value="1"/>
</dbReference>
<dbReference type="AlphaFoldDB" id="A0A268ENJ5"/>
<keyword evidence="2" id="KW-0808">Transferase</keyword>
<comment type="caution">
    <text evidence="2">The sequence shown here is derived from an EMBL/GenBank/DDBJ whole genome shotgun (WGS) entry which is preliminary data.</text>
</comment>
<dbReference type="InterPro" id="IPR000182">
    <property type="entry name" value="GNAT_dom"/>
</dbReference>
<dbReference type="GO" id="GO:0016747">
    <property type="term" value="F:acyltransferase activity, transferring groups other than amino-acyl groups"/>
    <property type="evidence" value="ECO:0007669"/>
    <property type="project" value="InterPro"/>
</dbReference>
<organism evidence="2 3">
    <name type="scientific">Paenibacillus campinasensis</name>
    <dbReference type="NCBI Taxonomy" id="66347"/>
    <lineage>
        <taxon>Bacteria</taxon>
        <taxon>Bacillati</taxon>
        <taxon>Bacillota</taxon>
        <taxon>Bacilli</taxon>
        <taxon>Bacillales</taxon>
        <taxon>Paenibacillaceae</taxon>
        <taxon>Paenibacillus</taxon>
    </lineage>
</organism>
<evidence type="ECO:0000313" key="2">
    <source>
        <dbReference type="EMBL" id="PAD74696.1"/>
    </source>
</evidence>
<sequence>MEEYILIEPSYDYKDEYIDMIEEWKATGEKMTPFVLRFDYSDFDKFLYEIMNLKTSKNLGTNRANSSTYWLTNTNKRIIGAVNIRHQLTQELLHIGGHIGFGIRPSERLKGHATRILSLALIKANELGINKALVTCDKDNIGSAKTIINNGGSLDSEDEINGVAIQRYWIKIK</sequence>
<dbReference type="Pfam" id="PF13302">
    <property type="entry name" value="Acetyltransf_3"/>
    <property type="match status" value="1"/>
</dbReference>
<dbReference type="EMBL" id="NPBY01000051">
    <property type="protein sequence ID" value="PAD74696.1"/>
    <property type="molecule type" value="Genomic_DNA"/>
</dbReference>
<dbReference type="RefSeq" id="WP_095266428.1">
    <property type="nucleotide sequence ID" value="NZ_NPBY01000051.1"/>
</dbReference>
<gene>
    <name evidence="2" type="ORF">CHH67_17130</name>
</gene>
<dbReference type="Gene3D" id="3.40.630.30">
    <property type="match status" value="1"/>
</dbReference>
<dbReference type="OrthoDB" id="9797989at2"/>
<reference evidence="2 3" key="1">
    <citation type="submission" date="2017-07" db="EMBL/GenBank/DDBJ databases">
        <title>Isolation and whole genome analysis of endospore-forming bacteria from heroin.</title>
        <authorList>
            <person name="Kalinowski J."/>
            <person name="Ahrens B."/>
            <person name="Al-Dilaimi A."/>
            <person name="Winkler A."/>
            <person name="Wibberg D."/>
            <person name="Schleenbecker U."/>
            <person name="Ruckert C."/>
            <person name="Wolfel R."/>
            <person name="Grass G."/>
        </authorList>
    </citation>
    <scope>NUCLEOTIDE SEQUENCE [LARGE SCALE GENOMIC DNA]</scope>
    <source>
        <strain evidence="2 3">7537-G1</strain>
    </source>
</reference>
<name>A0A268ENJ5_9BACL</name>
<accession>A0A268ENJ5</accession>
<dbReference type="InterPro" id="IPR016181">
    <property type="entry name" value="Acyl_CoA_acyltransferase"/>
</dbReference>
<dbReference type="Proteomes" id="UP000215596">
    <property type="component" value="Unassembled WGS sequence"/>
</dbReference>
<dbReference type="PANTHER" id="PTHR39173">
    <property type="entry name" value="ACETYLTRANSFERASE"/>
    <property type="match status" value="1"/>
</dbReference>
<feature type="domain" description="N-acetyltransferase" evidence="1">
    <location>
        <begin position="62"/>
        <end position="151"/>
    </location>
</feature>